<evidence type="ECO:0000256" key="33">
    <source>
        <dbReference type="ARBA" id="ARBA00048536"/>
    </source>
</evidence>
<dbReference type="EC" id="2.3.1.39" evidence="13"/>
<accession>A0A2P7YRQ0</accession>
<keyword evidence="17" id="KW-0479">Metal-binding</keyword>
<evidence type="ECO:0000256" key="34">
    <source>
        <dbReference type="ARBA" id="ARBA00048572"/>
    </source>
</evidence>
<feature type="domain" description="DNA/RNA non-specific endonuclease/pyrophosphatase/phosphodiesterase" evidence="41">
    <location>
        <begin position="75"/>
        <end position="288"/>
    </location>
</feature>
<gene>
    <name evidence="42" type="ORF">C7M61_002585</name>
</gene>
<dbReference type="InterPro" id="IPR044929">
    <property type="entry name" value="DNA/RNA_non-sp_Endonuclease_sf"/>
</dbReference>
<dbReference type="InterPro" id="IPR041099">
    <property type="entry name" value="FAS1_N"/>
</dbReference>
<dbReference type="InterPro" id="IPR003965">
    <property type="entry name" value="Fatty_acid_synthase"/>
</dbReference>
<keyword evidence="30" id="KW-0464">Manganese</keyword>
<dbReference type="Pfam" id="PF22235">
    <property type="entry name" value="FAS1_thioest_ins"/>
    <property type="match status" value="1"/>
</dbReference>
<dbReference type="InterPro" id="IPR029069">
    <property type="entry name" value="HotDog_dom_sf"/>
</dbReference>
<dbReference type="SMART" id="SM00827">
    <property type="entry name" value="PKS_AT"/>
    <property type="match status" value="1"/>
</dbReference>
<dbReference type="GO" id="GO:0004313">
    <property type="term" value="F:[acyl-carrier-protein] S-acetyltransferase activity"/>
    <property type="evidence" value="ECO:0007669"/>
    <property type="project" value="UniProtKB-EC"/>
</dbReference>
<dbReference type="EMBL" id="PYFQ01000005">
    <property type="protein sequence ID" value="PSK38650.1"/>
    <property type="molecule type" value="Genomic_DNA"/>
</dbReference>
<dbReference type="GO" id="GO:0016409">
    <property type="term" value="F:palmitoyltransferase activity"/>
    <property type="evidence" value="ECO:0007669"/>
    <property type="project" value="EnsemblFungi"/>
</dbReference>
<dbReference type="Pfam" id="PF00698">
    <property type="entry name" value="Acyl_transf_1"/>
    <property type="match status" value="1"/>
</dbReference>
<dbReference type="InterPro" id="IPR016035">
    <property type="entry name" value="Acyl_Trfase/lysoPLipase"/>
</dbReference>
<dbReference type="Gene3D" id="1.20.930.70">
    <property type="match status" value="1"/>
</dbReference>
<dbReference type="EC" id="2.3.1.38" evidence="12"/>
<keyword evidence="24" id="KW-0560">Oxidoreductase</keyword>
<comment type="cofactor">
    <cofactor evidence="2">
        <name>Mn(2+)</name>
        <dbReference type="ChEBI" id="CHEBI:29035"/>
    </cofactor>
</comment>
<dbReference type="InterPro" id="IPR018524">
    <property type="entry name" value="DNA/RNA_endonuclease_AS"/>
</dbReference>
<dbReference type="FunFam" id="3.30.1120.100:FF:000001">
    <property type="entry name" value="Fatty acid synthase beta subunit dehydratase"/>
    <property type="match status" value="1"/>
</dbReference>
<dbReference type="Gene3D" id="3.30.1120.100">
    <property type="match status" value="1"/>
</dbReference>
<evidence type="ECO:0000259" key="40">
    <source>
        <dbReference type="SMART" id="SM00827"/>
    </source>
</evidence>
<dbReference type="FunFam" id="3.20.20.70:FF:000078">
    <property type="entry name" value="Fatty acid synthase beta subunit dehydratase"/>
    <property type="match status" value="1"/>
</dbReference>
<evidence type="ECO:0000256" key="23">
    <source>
        <dbReference type="ARBA" id="ARBA00022857"/>
    </source>
</evidence>
<evidence type="ECO:0000256" key="6">
    <source>
        <dbReference type="ARBA" id="ARBA00010052"/>
    </source>
</evidence>
<evidence type="ECO:0000256" key="18">
    <source>
        <dbReference type="ARBA" id="ARBA00022759"/>
    </source>
</evidence>
<proteinExistence type="inferred from homology"/>
<dbReference type="GO" id="GO:0005743">
    <property type="term" value="C:mitochondrial inner membrane"/>
    <property type="evidence" value="ECO:0007669"/>
    <property type="project" value="UniProtKB-SubCell"/>
</dbReference>
<evidence type="ECO:0000256" key="16">
    <source>
        <dbReference type="ARBA" id="ARBA00022722"/>
    </source>
</evidence>
<dbReference type="Proteomes" id="UP000241107">
    <property type="component" value="Unassembled WGS sequence"/>
</dbReference>
<dbReference type="SMART" id="SM00892">
    <property type="entry name" value="Endonuclease_NS"/>
    <property type="match status" value="1"/>
</dbReference>
<feature type="domain" description="Malonyl-CoA:ACP transacylase (MAT)" evidence="40">
    <location>
        <begin position="1997"/>
        <end position="2297"/>
    </location>
</feature>
<comment type="catalytic activity">
    <reaction evidence="31">
        <text>acetyl-CoA + n malonyl-CoA + 2n NADPH + 4n H(+) = a long-chain-acyl-CoA + n CoA + n CO2 + 2n NADP(+).</text>
        <dbReference type="EC" id="2.3.1.86"/>
    </reaction>
</comment>
<evidence type="ECO:0000256" key="5">
    <source>
        <dbReference type="ARBA" id="ARBA00010009"/>
    </source>
</evidence>
<evidence type="ECO:0000256" key="9">
    <source>
        <dbReference type="ARBA" id="ARBA00012878"/>
    </source>
</evidence>
<keyword evidence="22" id="KW-0460">Magnesium</keyword>
<evidence type="ECO:0000256" key="20">
    <source>
        <dbReference type="ARBA" id="ARBA00022801"/>
    </source>
</evidence>
<dbReference type="InterPro" id="IPR001604">
    <property type="entry name" value="Endo_G_ENPP1-like_dom"/>
</dbReference>
<dbReference type="InterPro" id="IPR039569">
    <property type="entry name" value="FAS1-like_DH_region"/>
</dbReference>
<evidence type="ECO:0000256" key="36">
    <source>
        <dbReference type="ARBA" id="ARBA00058855"/>
    </source>
</evidence>
<evidence type="ECO:0000313" key="42">
    <source>
        <dbReference type="EMBL" id="PSK38650.1"/>
    </source>
</evidence>
<dbReference type="GO" id="GO:0005811">
    <property type="term" value="C:lipid droplet"/>
    <property type="evidence" value="ECO:0007669"/>
    <property type="project" value="EnsemblFungi"/>
</dbReference>
<dbReference type="SMART" id="SM00477">
    <property type="entry name" value="NUC"/>
    <property type="match status" value="1"/>
</dbReference>
<comment type="caution">
    <text evidence="42">The sequence shown here is derived from an EMBL/GenBank/DDBJ whole genome shotgun (WGS) entry which is preliminary data.</text>
</comment>
<evidence type="ECO:0000256" key="24">
    <source>
        <dbReference type="ARBA" id="ARBA00023002"/>
    </source>
</evidence>
<evidence type="ECO:0000256" key="35">
    <source>
        <dbReference type="ARBA" id="ARBA00048835"/>
    </source>
</evidence>
<evidence type="ECO:0000256" key="1">
    <source>
        <dbReference type="ARBA" id="ARBA00001055"/>
    </source>
</evidence>
<evidence type="ECO:0000256" key="2">
    <source>
        <dbReference type="ARBA" id="ARBA00001936"/>
    </source>
</evidence>
<dbReference type="Gene3D" id="3.10.129.10">
    <property type="entry name" value="Hotdog Thioesterase"/>
    <property type="match status" value="1"/>
</dbReference>
<dbReference type="InterPro" id="IPR002539">
    <property type="entry name" value="MaoC-like_dom"/>
</dbReference>
<evidence type="ECO:0000259" key="41">
    <source>
        <dbReference type="SMART" id="SM00892"/>
    </source>
</evidence>
<dbReference type="GO" id="GO:0004321">
    <property type="term" value="F:fatty-acyl-CoA synthase activity"/>
    <property type="evidence" value="ECO:0007669"/>
    <property type="project" value="UniProtKB-EC"/>
</dbReference>
<dbReference type="Gene3D" id="1.20.1050.120">
    <property type="match status" value="1"/>
</dbReference>
<dbReference type="Pfam" id="PF01223">
    <property type="entry name" value="Endonuclease_NS"/>
    <property type="match status" value="1"/>
</dbReference>
<dbReference type="CDD" id="cd03447">
    <property type="entry name" value="FAS_MaoC"/>
    <property type="match status" value="1"/>
</dbReference>
<evidence type="ECO:0000259" key="39">
    <source>
        <dbReference type="SMART" id="SM00477"/>
    </source>
</evidence>
<dbReference type="STRING" id="418784.A0A2P7YRQ0"/>
<evidence type="ECO:0000256" key="17">
    <source>
        <dbReference type="ARBA" id="ARBA00022723"/>
    </source>
</evidence>
<comment type="catalytic activity">
    <reaction evidence="35">
        <text>holo-[ACP] + acetyl-CoA = acetyl-[ACP] + CoA</text>
        <dbReference type="Rhea" id="RHEA:41788"/>
        <dbReference type="Rhea" id="RHEA-COMP:9621"/>
        <dbReference type="Rhea" id="RHEA-COMP:9685"/>
        <dbReference type="ChEBI" id="CHEBI:57287"/>
        <dbReference type="ChEBI" id="CHEBI:57288"/>
        <dbReference type="ChEBI" id="CHEBI:64479"/>
        <dbReference type="ChEBI" id="CHEBI:78446"/>
        <dbReference type="EC" id="2.3.1.38"/>
    </reaction>
</comment>
<feature type="domain" description="ENPP1-3/EXOG-like endonuclease/phosphodiesterase" evidence="39">
    <location>
        <begin position="76"/>
        <end position="288"/>
    </location>
</feature>
<dbReference type="Pfam" id="PF17828">
    <property type="entry name" value="FAS_N"/>
    <property type="match status" value="1"/>
</dbReference>
<dbReference type="FunFam" id="3.40.366.10:FF:000006">
    <property type="entry name" value="Fatty acid synthase beta subunit dehydratase"/>
    <property type="match status" value="1"/>
</dbReference>
<dbReference type="GO" id="GO:0003676">
    <property type="term" value="F:nucleic acid binding"/>
    <property type="evidence" value="ECO:0007669"/>
    <property type="project" value="InterPro"/>
</dbReference>
<dbReference type="GeneID" id="36565974"/>
<feature type="compositionally biased region" description="Low complexity" evidence="38">
    <location>
        <begin position="25"/>
        <end position="40"/>
    </location>
</feature>
<evidence type="ECO:0000256" key="38">
    <source>
        <dbReference type="SAM" id="MobiDB-lite"/>
    </source>
</evidence>
<reference evidence="42 43" key="1">
    <citation type="submission" date="2018-03" db="EMBL/GenBank/DDBJ databases">
        <title>Candida pseudohaemulonii genome assembly and annotation.</title>
        <authorList>
            <person name="Munoz J.F."/>
            <person name="Gade L.G."/>
            <person name="Chow N.A."/>
            <person name="Litvintseva A.P."/>
            <person name="Loparev V.N."/>
            <person name="Cuomo C.A."/>
        </authorList>
    </citation>
    <scope>NUCLEOTIDE SEQUENCE [LARGE SCALE GENOMIC DNA]</scope>
    <source>
        <strain evidence="42 43">B12108</strain>
    </source>
</reference>
<dbReference type="FunFam" id="3.40.570.10:FF:000004">
    <property type="entry name" value="Nuclease 1, mitochondrial"/>
    <property type="match status" value="1"/>
</dbReference>
<comment type="subcellular location">
    <subcellularLocation>
        <location evidence="4">Mitochondrion inner membrane</location>
    </subcellularLocation>
</comment>
<evidence type="ECO:0000256" key="21">
    <source>
        <dbReference type="ARBA" id="ARBA00022832"/>
    </source>
</evidence>
<evidence type="ECO:0000256" key="31">
    <source>
        <dbReference type="ARBA" id="ARBA00048237"/>
    </source>
</evidence>
<evidence type="ECO:0000256" key="22">
    <source>
        <dbReference type="ARBA" id="ARBA00022842"/>
    </source>
</evidence>
<evidence type="ECO:0000256" key="29">
    <source>
        <dbReference type="ARBA" id="ARBA00023160"/>
    </source>
</evidence>
<evidence type="ECO:0000256" key="8">
    <source>
        <dbReference type="ARBA" id="ARBA00012480"/>
    </source>
</evidence>
<dbReference type="Pfam" id="PF16073">
    <property type="entry name" value="SAT"/>
    <property type="match status" value="1"/>
</dbReference>
<organism evidence="42 43">
    <name type="scientific">Candidozyma pseudohaemuli</name>
    <dbReference type="NCBI Taxonomy" id="418784"/>
    <lineage>
        <taxon>Eukaryota</taxon>
        <taxon>Fungi</taxon>
        <taxon>Dikarya</taxon>
        <taxon>Ascomycota</taxon>
        <taxon>Saccharomycotina</taxon>
        <taxon>Pichiomycetes</taxon>
        <taxon>Metschnikowiaceae</taxon>
        <taxon>Candidozyma</taxon>
    </lineage>
</organism>
<dbReference type="Gene3D" id="6.10.60.10">
    <property type="match status" value="1"/>
</dbReference>
<comment type="catalytic activity">
    <reaction evidence="1">
        <text>a (3R)-hydroxyacyl-[ACP] = a (2E)-enoyl-[ACP] + H2O</text>
        <dbReference type="Rhea" id="RHEA:13097"/>
        <dbReference type="Rhea" id="RHEA-COMP:9925"/>
        <dbReference type="Rhea" id="RHEA-COMP:9945"/>
        <dbReference type="ChEBI" id="CHEBI:15377"/>
        <dbReference type="ChEBI" id="CHEBI:78784"/>
        <dbReference type="ChEBI" id="CHEBI:78827"/>
        <dbReference type="EC" id="4.2.1.59"/>
    </reaction>
</comment>
<dbReference type="PROSITE" id="PS01070">
    <property type="entry name" value="NUCLEASE_NON_SPEC"/>
    <property type="match status" value="1"/>
</dbReference>
<comment type="similarity">
    <text evidence="6">Belongs to the DNA/RNA non-specific endonuclease family.</text>
</comment>
<dbReference type="GO" id="GO:0004520">
    <property type="term" value="F:DNA endonuclease activity"/>
    <property type="evidence" value="ECO:0007669"/>
    <property type="project" value="UniProtKB-ARBA"/>
</dbReference>
<evidence type="ECO:0000313" key="43">
    <source>
        <dbReference type="Proteomes" id="UP000241107"/>
    </source>
</evidence>
<protein>
    <recommendedName>
        <fullName evidence="37">Fatty acid synthase subunit beta</fullName>
        <ecNumber evidence="10">1.3.1.9</ecNumber>
        <ecNumber evidence="12">2.3.1.38</ecNumber>
        <ecNumber evidence="13">2.3.1.39</ecNumber>
        <ecNumber evidence="9">2.3.1.86</ecNumber>
        <ecNumber evidence="8">3.1.2.14</ecNumber>
        <ecNumber evidence="11">4.2.1.59</ecNumber>
    </recommendedName>
</protein>
<keyword evidence="26" id="KW-0443">Lipid metabolism</keyword>
<keyword evidence="15" id="KW-0808">Transferase</keyword>
<dbReference type="PANTHER" id="PTHR10982:SF21">
    <property type="entry name" value="FATTY ACID SYNTHASE SUBUNIT BETA"/>
    <property type="match status" value="1"/>
</dbReference>
<dbReference type="SUPFAM" id="SSF52151">
    <property type="entry name" value="FabD/lysophospholipase-like"/>
    <property type="match status" value="2"/>
</dbReference>
<dbReference type="PANTHER" id="PTHR10982">
    <property type="entry name" value="MALONYL COA-ACYL CARRIER PROTEIN TRANSACYLASE"/>
    <property type="match status" value="1"/>
</dbReference>
<dbReference type="CDD" id="cd00091">
    <property type="entry name" value="NUC"/>
    <property type="match status" value="1"/>
</dbReference>
<dbReference type="SUPFAM" id="SSF54637">
    <property type="entry name" value="Thioesterase/thiol ester dehydrase-isomerase"/>
    <property type="match status" value="2"/>
</dbReference>
<dbReference type="RefSeq" id="XP_024713882.1">
    <property type="nucleotide sequence ID" value="XM_024857956.1"/>
</dbReference>
<feature type="region of interest" description="Disordered" evidence="38">
    <location>
        <begin position="25"/>
        <end position="50"/>
    </location>
</feature>
<dbReference type="EC" id="2.3.1.86" evidence="9"/>
<evidence type="ECO:0000256" key="12">
    <source>
        <dbReference type="ARBA" id="ARBA00013256"/>
    </source>
</evidence>
<evidence type="ECO:0000256" key="3">
    <source>
        <dbReference type="ARBA" id="ARBA00001946"/>
    </source>
</evidence>
<evidence type="ECO:0000256" key="27">
    <source>
        <dbReference type="ARBA" id="ARBA00023128"/>
    </source>
</evidence>
<dbReference type="Gene3D" id="6.10.250.1850">
    <property type="match status" value="1"/>
</dbReference>
<keyword evidence="25" id="KW-0520">NAD</keyword>
<dbReference type="FunFam" id="3.40.366.10:FF:000003">
    <property type="entry name" value="Fatty acid synthase subunit beta dehydratase"/>
    <property type="match status" value="1"/>
</dbReference>
<keyword evidence="23" id="KW-0521">NADP</keyword>
<keyword evidence="21" id="KW-0276">Fatty acid metabolism</keyword>
<dbReference type="InterPro" id="IPR014043">
    <property type="entry name" value="Acyl_transferase_dom"/>
</dbReference>
<sequence length="2384" mass="265446">MSKFLPHTLGLGTVGVASFFWGRLSQPTPTTQEPPSKTSPNLPAPVGSPALSPVSVQPDGFYKYGFPGPIHDLQKNSEFISCYDRLTRNPYWILEHITKDSVRRADGVDRKKLVFKEDESIPLKFRARLRDYFRSGYDRGHQAPAADAKFLQQAMDETFLLTNMSPQVGEGFNRDYWAHFEDFVRRLTGRYDNVRVMTGPLYLPKKCSDDKFRVTYEVIGSPPNIAVPTHFFKLVVGEANGSDKISVGAFVLPNEPIANEQPLTAFQVPVEALERSTGLELLQRVPYYNKKDLCKEVKCEIVVREFPKQVNSVLGLPGNHPQARMSTTHRQLALSHGSIEHTILVPTELFFKYSQLKEQFVKTLPVPTEGFASDEEPASPAELFAKFVGFTASLVDPAVEGEFNEILTAVLLEFQSRFFPNSDIHSFAAQLLADETYPTTAAKTKEVIKHYFDAVLSSNTTIPRQLSDLVQSSARRLAKTVAIFGGQGNTDDYFEELRELNYMYHGLLAELLQKIASKLTLLVKSTSNVDKIYTQGFDILKWLKLPDQTPDQEYLLSVPVSCPLICVIQLCHYAVTCKTLGITPGEFRDALVGATGHSQGLVTAVAIASSDDWESFTENSIKAVSLLFFIGARCLMTYPRTSLPPTMLQDSLENGEGRPSPMLSVRDLSLSEVENFIKQTNAHLPSEKHVAISLVNGGRNMVVSGPPESLYGLNLTLRNNKAPSGLDQARVPFSDRKMKFSNRFLPIFAPFHSHLLEPATDMILADVQNDGLEFSASDLKIPVYDTYSGENFQDSKGDVVDRLTKCITELPVHWETATNFDSTHLLDFGPGGVSGLGVLTHRNKEGTGARVIISGAIDTNQDDEYGFKQEIFNRTQSSIKWAPNWLDEYRPKLVKTKAGKVFVDTKFSRLLGRAPLMVPGMTPTTVNTDIVSATINAGYHIELAGGGYFEPRGMERALREIASRVTPGSGIGINLIYVNPRMLQWGIPLIKELRAKGFPIQSLTIGAGVPSLEVATEYIEELGLTHLGLKPGSIDSINQTIAIAKAHPNFPIVLQWTGGRGGGHHSYEDFHQPVLQMYAKIRKCSNIVLVAGSGFGSDEETYPYLTGSWSNEFNYPPMPFDGVLFGSRVMTAKEAHTSLAAKQAIAECTGIADGKWESTYKKPTGGIITVRSEMGEPIHKLATRGVMLWKELDETIFNLPKNKLSEALTKKKDYIIGRLNKDFQKPWFGRNAQGVCDLEDMTYQEVANRMIELMFVKKSERWIDVSLRNFMGDYLRRVEERFTSASEKQSLIQNFGQLEKTPQAFVDKFFDSFSLAKTQLISEEDCDYFLMLCARAAQKPAPFVPVLDERFEFFFKKDSLWQSEDLESVVDEDVQRTCILHGPVAAQFTNKVDEPIKDILDGIHEGHINRLVKDDYEGDFSKIPVVEYFGGQAPAVPESVSGVTIEKSGDKTTYKIGSSVPDQSEWLKLLAGSQLSWLYAFISSERVVQGINHVANSVKDILGPASNTEVVISNAGSEKANLSVFEAVEGDAKKVAEIKLNSEGLIQMSLIEHRTADNKPVELPFLYKYVPEDGFAPISEVMEGRNDRIKAFYWKLWFGSDVPVDLDINVDQVIPGDKVTISGKDISEFTHAIGNTCDAFIPRPNKPTLAPMDFAIVVGWKAIMKAIFPKTVDGDLLKLVHMSNGYRMIPGAEPLKKDDVVSSDALIKAVLNQPSGKMVEVVGTITREGRPVMEVTSQFLYRGEYEDFENTFQKVTEDPFQIAFKSAKDLAILRSKEWFHLEKDVELLNQILTFRCESTYKFKAAGIYSSIKTVGGVFLELPTKEVIQVGSIDYEAGVSFGNPVIDYFSRNGNTIEQAVKFENAIPLSSGEELTSKAPSTNEPYAKVSGDYNPIHVSRVFASYAKLPGTITHGMYSSGSIRSLVEQWAANSVASRVRAFKADFVGMVLPNDILQTSLEHIGMINGRKIIKVETRNVETDTPVLMGEAEIEQPVTTYVFTGQGSQEQGMGMDLYNSSEVAREVWDRADRHFVDNYGFSILDIVKNNPNELTVHFGGAKGRKIRDNYISMMFETIGEDGEIKSEKIFKEIDHTTTSYTFLSPTGLLSSTQFTQPALTLMEKASYEDIKSKGLVPSDVMFAGHSLGEYSALSSLANVMPIESLVDVVFYRGMTMQVAVPRDELGRSNYGMCAVNPTRVSPTFNDAALRFVVDEVGAKTGWLLEIVNYNVENTQYVTAGDLRALDTLTNVLNVIKLNKIDIVKLQEQMSLEDVKGHLKEIIDEVSAQSLAKPQPIDLQRGFAVIPLKGISVPFHSSYLMSGVKPFQRFLCKKIPKSSVKPNDLINKYIPNLTAKPFEITKEYFEEVYQLTKSEKLKSIIDNWESYEKA</sequence>
<evidence type="ECO:0000256" key="25">
    <source>
        <dbReference type="ARBA" id="ARBA00023027"/>
    </source>
</evidence>
<dbReference type="Gene3D" id="3.30.70.2430">
    <property type="match status" value="1"/>
</dbReference>
<dbReference type="InterPro" id="IPR013565">
    <property type="entry name" value="Fas1/AflB-like_central"/>
</dbReference>
<evidence type="ECO:0000256" key="32">
    <source>
        <dbReference type="ARBA" id="ARBA00048462"/>
    </source>
</evidence>
<dbReference type="GO" id="GO:0042759">
    <property type="term" value="P:long-chain fatty acid biosynthetic process"/>
    <property type="evidence" value="ECO:0007669"/>
    <property type="project" value="EnsemblFungi"/>
</dbReference>
<evidence type="ECO:0000256" key="37">
    <source>
        <dbReference type="ARBA" id="ARBA00068309"/>
    </source>
</evidence>
<keyword evidence="28" id="KW-0472">Membrane</keyword>
<dbReference type="PRINTS" id="PR01483">
    <property type="entry name" value="FASYNTHASE"/>
</dbReference>
<comment type="cofactor">
    <cofactor evidence="3">
        <name>Mg(2+)</name>
        <dbReference type="ChEBI" id="CHEBI:18420"/>
    </cofactor>
</comment>
<evidence type="ECO:0000256" key="10">
    <source>
        <dbReference type="ARBA" id="ARBA00012996"/>
    </source>
</evidence>
<evidence type="ECO:0000256" key="28">
    <source>
        <dbReference type="ARBA" id="ARBA00023136"/>
    </source>
</evidence>
<evidence type="ECO:0000256" key="15">
    <source>
        <dbReference type="ARBA" id="ARBA00022679"/>
    </source>
</evidence>
<dbReference type="GO" id="GO:0046872">
    <property type="term" value="F:metal ion binding"/>
    <property type="evidence" value="ECO:0007669"/>
    <property type="project" value="UniProtKB-KW"/>
</dbReference>
<dbReference type="FunFam" id="3.10.129.10:FF:000017">
    <property type="entry name" value="Fatty acid synthase beta subunit dehydratase"/>
    <property type="match status" value="1"/>
</dbReference>
<comment type="catalytic activity">
    <reaction evidence="32">
        <text>holo-[ACP] + malonyl-CoA = malonyl-[ACP] + CoA</text>
        <dbReference type="Rhea" id="RHEA:41792"/>
        <dbReference type="Rhea" id="RHEA-COMP:9623"/>
        <dbReference type="Rhea" id="RHEA-COMP:9685"/>
        <dbReference type="ChEBI" id="CHEBI:57287"/>
        <dbReference type="ChEBI" id="CHEBI:57384"/>
        <dbReference type="ChEBI" id="CHEBI:64479"/>
        <dbReference type="ChEBI" id="CHEBI:78449"/>
        <dbReference type="EC" id="2.3.1.39"/>
    </reaction>
</comment>
<keyword evidence="18" id="KW-0255">Endonuclease</keyword>
<dbReference type="GO" id="GO:0006308">
    <property type="term" value="P:DNA catabolic process"/>
    <property type="evidence" value="ECO:0007669"/>
    <property type="project" value="UniProtKB-ARBA"/>
</dbReference>
<dbReference type="InterPro" id="IPR013785">
    <property type="entry name" value="Aldolase_TIM"/>
</dbReference>
<dbReference type="OrthoDB" id="5417908at2759"/>
<dbReference type="InterPro" id="IPR001227">
    <property type="entry name" value="Ac_transferase_dom_sf"/>
</dbReference>
<dbReference type="EC" id="1.3.1.9" evidence="10"/>
<dbReference type="Pfam" id="PF17951">
    <property type="entry name" value="FAS_meander"/>
    <property type="match status" value="1"/>
</dbReference>
<evidence type="ECO:0000256" key="13">
    <source>
        <dbReference type="ARBA" id="ARBA00013258"/>
    </source>
</evidence>
<dbReference type="InterPro" id="IPR032088">
    <property type="entry name" value="SAT"/>
</dbReference>
<comment type="catalytic activity">
    <reaction evidence="33">
        <text>(9Z)-octadecenoyl-[ACP] + H2O = (9Z)-octadecenoate + holo-[ACP] + H(+)</text>
        <dbReference type="Rhea" id="RHEA:15057"/>
        <dbReference type="Rhea" id="RHEA-COMP:9685"/>
        <dbReference type="Rhea" id="RHEA-COMP:9924"/>
        <dbReference type="ChEBI" id="CHEBI:15377"/>
        <dbReference type="ChEBI" id="CHEBI:15378"/>
        <dbReference type="ChEBI" id="CHEBI:30823"/>
        <dbReference type="ChEBI" id="CHEBI:64479"/>
        <dbReference type="ChEBI" id="CHEBI:78783"/>
        <dbReference type="EC" id="3.1.2.14"/>
    </reaction>
</comment>
<dbReference type="InterPro" id="IPR044925">
    <property type="entry name" value="His-Me_finger_sf"/>
</dbReference>
<dbReference type="Gene3D" id="3.40.366.10">
    <property type="entry name" value="Malonyl-Coenzyme A Acyl Carrier Protein, domain 2"/>
    <property type="match status" value="3"/>
</dbReference>
<comment type="function">
    <text evidence="36">Fatty acid synthetase catalyzes the formation of long-chain fatty acids from acetyl-CoA, malonyl-CoA and NADPH. The beta subunit contains domains for: [acyl-carrier-protein] acetyltransferase and malonyltransferase, S-acyl fatty acid synthase thioesterase, enoyl-[acyl-carrier-protein] reductase, and 3-hydroxypalmitoyl-[acyl-carrier-protein] dehydratase.</text>
</comment>
<dbReference type="InterPro" id="IPR040883">
    <property type="entry name" value="FAS_meander"/>
</dbReference>
<evidence type="ECO:0000256" key="4">
    <source>
        <dbReference type="ARBA" id="ARBA00004273"/>
    </source>
</evidence>
<dbReference type="VEuPathDB" id="FungiDB:C7M61_002585"/>
<dbReference type="Gene3D" id="2.40.128.700">
    <property type="match status" value="1"/>
</dbReference>
<dbReference type="FunFam" id="1.20.930.70:FF:000001">
    <property type="entry name" value="Fatty acid synthase beta subunit dehydratase"/>
    <property type="match status" value="1"/>
</dbReference>
<dbReference type="GO" id="GO:0141148">
    <property type="term" value="F:enoyl-[acyl-carrier-protein] reductase (NADPH) activity"/>
    <property type="evidence" value="ECO:0007669"/>
    <property type="project" value="EnsemblFungi"/>
</dbReference>
<keyword evidence="27" id="KW-0496">Mitochondrion</keyword>
<name>A0A2P7YRQ0_9ASCO</name>
<dbReference type="SUPFAM" id="SSF51412">
    <property type="entry name" value="Inosine monophosphate dehydrogenase (IMPDH)"/>
    <property type="match status" value="1"/>
</dbReference>
<evidence type="ECO:0000256" key="19">
    <source>
        <dbReference type="ARBA" id="ARBA00022792"/>
    </source>
</evidence>
<dbReference type="EC" id="4.2.1.59" evidence="11"/>
<keyword evidence="14" id="KW-0444">Lipid biosynthesis</keyword>
<evidence type="ECO:0000256" key="11">
    <source>
        <dbReference type="ARBA" id="ARBA00013167"/>
    </source>
</evidence>
<dbReference type="Gene3D" id="3.20.20.70">
    <property type="entry name" value="Aldolase class I"/>
    <property type="match status" value="2"/>
</dbReference>
<keyword evidence="16" id="KW-0540">Nuclease</keyword>
<dbReference type="GO" id="GO:0004318">
    <property type="term" value="F:enoyl-[acyl-carrier-protein] reductase (NADH) activity"/>
    <property type="evidence" value="ECO:0007669"/>
    <property type="project" value="UniProtKB-EC"/>
</dbReference>
<dbReference type="GO" id="GO:0016297">
    <property type="term" value="F:fatty acyl-[ACP] hydrolase activity"/>
    <property type="evidence" value="ECO:0007669"/>
    <property type="project" value="UniProtKB-EC"/>
</dbReference>
<evidence type="ECO:0000256" key="14">
    <source>
        <dbReference type="ARBA" id="ARBA00022516"/>
    </source>
</evidence>
<dbReference type="GO" id="GO:0019171">
    <property type="term" value="F:(3R)-hydroxyacyl-[acyl-carrier-protein] dehydratase activity"/>
    <property type="evidence" value="ECO:0007669"/>
    <property type="project" value="UniProtKB-EC"/>
</dbReference>
<evidence type="ECO:0000256" key="26">
    <source>
        <dbReference type="ARBA" id="ARBA00023098"/>
    </source>
</evidence>
<comment type="subunit">
    <text evidence="7">Homodimer.</text>
</comment>
<dbReference type="InterPro" id="IPR050830">
    <property type="entry name" value="Fungal_FAS"/>
</dbReference>
<dbReference type="GO" id="GO:0004314">
    <property type="term" value="F:[acyl-carrier-protein] S-malonyltransferase activity"/>
    <property type="evidence" value="ECO:0007669"/>
    <property type="project" value="UniProtKB-EC"/>
</dbReference>
<dbReference type="Pfam" id="PF13452">
    <property type="entry name" value="FAS1_DH_region"/>
    <property type="match status" value="1"/>
</dbReference>
<keyword evidence="20" id="KW-0378">Hydrolase</keyword>
<evidence type="ECO:0000256" key="7">
    <source>
        <dbReference type="ARBA" id="ARBA00011738"/>
    </source>
</evidence>
<keyword evidence="29" id="KW-0275">Fatty acid biosynthesis</keyword>
<dbReference type="Pfam" id="PF01575">
    <property type="entry name" value="MaoC_dehydratas"/>
    <property type="match status" value="1"/>
</dbReference>
<comment type="similarity">
    <text evidence="5">Belongs to the fungal fatty acid synthetase subunit beta family.</text>
</comment>
<dbReference type="SUPFAM" id="SSF54060">
    <property type="entry name" value="His-Me finger endonucleases"/>
    <property type="match status" value="1"/>
</dbReference>
<dbReference type="GO" id="GO:0005829">
    <property type="term" value="C:cytosol"/>
    <property type="evidence" value="ECO:0007669"/>
    <property type="project" value="EnsemblFungi"/>
</dbReference>
<dbReference type="GO" id="GO:0004540">
    <property type="term" value="F:RNA nuclease activity"/>
    <property type="evidence" value="ECO:0007669"/>
    <property type="project" value="UniProtKB-ARBA"/>
</dbReference>
<dbReference type="Gene3D" id="6.20.240.10">
    <property type="match status" value="1"/>
</dbReference>
<dbReference type="Gene3D" id="3.40.570.10">
    <property type="entry name" value="Extracellular Endonuclease, subunit A"/>
    <property type="match status" value="1"/>
</dbReference>
<keyword evidence="19" id="KW-0999">Mitochondrion inner membrane</keyword>
<dbReference type="GO" id="GO:0004312">
    <property type="term" value="F:fatty acid synthase activity"/>
    <property type="evidence" value="ECO:0007669"/>
    <property type="project" value="EnsemblFungi"/>
</dbReference>
<dbReference type="EC" id="3.1.2.14" evidence="8"/>
<keyword evidence="43" id="KW-1185">Reference proteome</keyword>
<evidence type="ECO:0000256" key="30">
    <source>
        <dbReference type="ARBA" id="ARBA00023211"/>
    </source>
</evidence>
<dbReference type="GO" id="GO:0005634">
    <property type="term" value="C:nucleus"/>
    <property type="evidence" value="ECO:0007669"/>
    <property type="project" value="UniProtKB-ARBA"/>
</dbReference>
<dbReference type="Gene3D" id="6.10.140.1400">
    <property type="match status" value="1"/>
</dbReference>
<comment type="catalytic activity">
    <reaction evidence="34">
        <text>a 2,3-saturated acyl-[ACP] + NAD(+) = a (2E)-enoyl-[ACP] + NADH + H(+)</text>
        <dbReference type="Rhea" id="RHEA:10240"/>
        <dbReference type="Rhea" id="RHEA-COMP:9925"/>
        <dbReference type="Rhea" id="RHEA-COMP:9926"/>
        <dbReference type="ChEBI" id="CHEBI:15378"/>
        <dbReference type="ChEBI" id="CHEBI:57540"/>
        <dbReference type="ChEBI" id="CHEBI:57945"/>
        <dbReference type="ChEBI" id="CHEBI:78784"/>
        <dbReference type="ChEBI" id="CHEBI:78785"/>
        <dbReference type="EC" id="1.3.1.9"/>
    </reaction>
</comment>
<dbReference type="GO" id="GO:0005835">
    <property type="term" value="C:fatty acid synthase complex"/>
    <property type="evidence" value="ECO:0007669"/>
    <property type="project" value="EnsemblFungi"/>
</dbReference>
<dbReference type="InterPro" id="IPR020821">
    <property type="entry name" value="ENPP1-3/EXOG-like_nuc-like"/>
</dbReference>
<dbReference type="Pfam" id="PF08354">
    <property type="entry name" value="Fas1-AflB-like_hel"/>
    <property type="match status" value="1"/>
</dbReference>
<dbReference type="GO" id="GO:0006401">
    <property type="term" value="P:RNA catabolic process"/>
    <property type="evidence" value="ECO:0007669"/>
    <property type="project" value="UniProtKB-ARBA"/>
</dbReference>